<evidence type="ECO:0000256" key="1">
    <source>
        <dbReference type="SAM" id="MobiDB-lite"/>
    </source>
</evidence>
<gene>
    <name evidence="2" type="ORF">LCGC14_0541670</name>
</gene>
<organism evidence="2">
    <name type="scientific">marine sediment metagenome</name>
    <dbReference type="NCBI Taxonomy" id="412755"/>
    <lineage>
        <taxon>unclassified sequences</taxon>
        <taxon>metagenomes</taxon>
        <taxon>ecological metagenomes</taxon>
    </lineage>
</organism>
<name>A0A0F9RSM4_9ZZZZ</name>
<dbReference type="AlphaFoldDB" id="A0A0F9RSM4"/>
<feature type="region of interest" description="Disordered" evidence="1">
    <location>
        <begin position="94"/>
        <end position="160"/>
    </location>
</feature>
<feature type="compositionally biased region" description="Basic and acidic residues" evidence="1">
    <location>
        <begin position="101"/>
        <end position="117"/>
    </location>
</feature>
<sequence>MPWRGYSRPLKVSTSEGKQIIANIRRIGENVIIEVSEYIEEVKKDDPPFAKNGFIRFSCKYEKYRETIEILTKYLEDLFLKGMVNEDIYTGLGAKPKSRKVKEDDFPREIRISKGEGDTPSVPSGARGNKSSEGSGGGETRTKVAKVNDTPTVSKDKRGD</sequence>
<proteinExistence type="predicted"/>
<reference evidence="2" key="1">
    <citation type="journal article" date="2015" name="Nature">
        <title>Complex archaea that bridge the gap between prokaryotes and eukaryotes.</title>
        <authorList>
            <person name="Spang A."/>
            <person name="Saw J.H."/>
            <person name="Jorgensen S.L."/>
            <person name="Zaremba-Niedzwiedzka K."/>
            <person name="Martijn J."/>
            <person name="Lind A.E."/>
            <person name="van Eijk R."/>
            <person name="Schleper C."/>
            <person name="Guy L."/>
            <person name="Ettema T.J."/>
        </authorList>
    </citation>
    <scope>NUCLEOTIDE SEQUENCE</scope>
</reference>
<comment type="caution">
    <text evidence="2">The sequence shown here is derived from an EMBL/GenBank/DDBJ whole genome shotgun (WGS) entry which is preliminary data.</text>
</comment>
<dbReference type="EMBL" id="LAZR01000725">
    <property type="protein sequence ID" value="KKN59455.1"/>
    <property type="molecule type" value="Genomic_DNA"/>
</dbReference>
<accession>A0A0F9RSM4</accession>
<evidence type="ECO:0000313" key="2">
    <source>
        <dbReference type="EMBL" id="KKN59455.1"/>
    </source>
</evidence>
<protein>
    <submittedName>
        <fullName evidence="2">Uncharacterized protein</fullName>
    </submittedName>
</protein>